<dbReference type="EMBL" id="BASH01000005">
    <property type="protein sequence ID" value="GAD17184.1"/>
    <property type="molecule type" value="Genomic_DNA"/>
</dbReference>
<gene>
    <name evidence="3" type="ORF">LOT_1722</name>
</gene>
<dbReference type="RefSeq" id="WP_020281624.1">
    <property type="nucleotide sequence ID" value="NZ_AZED01000003.1"/>
</dbReference>
<proteinExistence type="inferred from homology"/>
<accession>S4NE62</accession>
<evidence type="ECO:0000256" key="2">
    <source>
        <dbReference type="ARBA" id="ARBA00022649"/>
    </source>
</evidence>
<reference evidence="4" key="1">
    <citation type="journal article" date="2013" name="Genome Announc.">
        <title>Draft Genome Sequence of D-Branched-Chain Amino Acid Producer Lactobacillus otakiensis JCM 15040T, Isolated from a Traditional Japanese Pickle.</title>
        <authorList>
            <person name="Doi K."/>
            <person name="Mori K."/>
            <person name="Mutaguchi Y."/>
            <person name="Tashiro K."/>
            <person name="Fujino Y."/>
            <person name="Ohmori T."/>
            <person name="Kuhara S."/>
            <person name="Ohshima T."/>
        </authorList>
    </citation>
    <scope>NUCLEOTIDE SEQUENCE [LARGE SCALE GENOMIC DNA]</scope>
    <source>
        <strain evidence="4">JCM 15040</strain>
    </source>
</reference>
<dbReference type="Proteomes" id="UP000016361">
    <property type="component" value="Unassembled WGS sequence"/>
</dbReference>
<keyword evidence="2" id="KW-1277">Toxin-antitoxin system</keyword>
<dbReference type="PATRIC" id="fig|1423780.4.peg.2004"/>
<dbReference type="NCBIfam" id="TIGR02384">
    <property type="entry name" value="RelB_DinJ"/>
    <property type="match status" value="1"/>
</dbReference>
<dbReference type="Gene3D" id="1.10.1220.10">
    <property type="entry name" value="Met repressor-like"/>
    <property type="match status" value="1"/>
</dbReference>
<dbReference type="PANTHER" id="PTHR38781">
    <property type="entry name" value="ANTITOXIN DINJ-RELATED"/>
    <property type="match status" value="1"/>
</dbReference>
<dbReference type="PANTHER" id="PTHR38781:SF1">
    <property type="entry name" value="ANTITOXIN DINJ-RELATED"/>
    <property type="match status" value="1"/>
</dbReference>
<sequence>MLDIRNKKVSISVKTNLSDKEKAAEIFDSLGLNLSTAINIFIKKSIAEGGLPFDVRDPFYSEANQAELDRRFKKIDEGKDIHSHKLLNDGDK</sequence>
<dbReference type="OrthoDB" id="9804867at2"/>
<dbReference type="STRING" id="1423780.FD05_GL001974"/>
<evidence type="ECO:0000313" key="4">
    <source>
        <dbReference type="Proteomes" id="UP000016361"/>
    </source>
</evidence>
<protein>
    <submittedName>
        <fullName evidence="3">DNA-damage-inducible protein J, RelB antitoxin</fullName>
    </submittedName>
</protein>
<dbReference type="GO" id="GO:0006355">
    <property type="term" value="P:regulation of DNA-templated transcription"/>
    <property type="evidence" value="ECO:0007669"/>
    <property type="project" value="InterPro"/>
</dbReference>
<keyword evidence="4" id="KW-1185">Reference proteome</keyword>
<name>S4NE62_9LACO</name>
<dbReference type="Pfam" id="PF04221">
    <property type="entry name" value="RelB"/>
    <property type="match status" value="1"/>
</dbReference>
<comment type="similarity">
    <text evidence="1">Belongs to the RelB/DinJ antitoxin family.</text>
</comment>
<comment type="caution">
    <text evidence="3">The sequence shown here is derived from an EMBL/GenBank/DDBJ whole genome shotgun (WGS) entry which is preliminary data.</text>
</comment>
<dbReference type="GO" id="GO:0006351">
    <property type="term" value="P:DNA-templated transcription"/>
    <property type="evidence" value="ECO:0007669"/>
    <property type="project" value="TreeGrafter"/>
</dbReference>
<dbReference type="InterPro" id="IPR007337">
    <property type="entry name" value="RelB/DinJ"/>
</dbReference>
<evidence type="ECO:0000256" key="1">
    <source>
        <dbReference type="ARBA" id="ARBA00010562"/>
    </source>
</evidence>
<dbReference type="eggNOG" id="COG3077">
    <property type="taxonomic scope" value="Bacteria"/>
</dbReference>
<dbReference type="InterPro" id="IPR013321">
    <property type="entry name" value="Arc_rbn_hlx_hlx"/>
</dbReference>
<evidence type="ECO:0000313" key="3">
    <source>
        <dbReference type="EMBL" id="GAD17184.1"/>
    </source>
</evidence>
<dbReference type="AlphaFoldDB" id="S4NE62"/>
<organism evidence="3 4">
    <name type="scientific">Lentilactobacillus otakiensis DSM 19908 = JCM 15040</name>
    <dbReference type="NCBI Taxonomy" id="1423780"/>
    <lineage>
        <taxon>Bacteria</taxon>
        <taxon>Bacillati</taxon>
        <taxon>Bacillota</taxon>
        <taxon>Bacilli</taxon>
        <taxon>Lactobacillales</taxon>
        <taxon>Lactobacillaceae</taxon>
        <taxon>Lentilactobacillus</taxon>
    </lineage>
</organism>
<dbReference type="GeneID" id="301047005"/>